<dbReference type="CDD" id="cd07012">
    <property type="entry name" value="PBP2_Bug_TTT"/>
    <property type="match status" value="1"/>
</dbReference>
<dbReference type="Gene3D" id="3.40.190.10">
    <property type="entry name" value="Periplasmic binding protein-like II"/>
    <property type="match status" value="1"/>
</dbReference>
<sequence>MNMRFRRRLLGFAMAALLPGMAGMQTLHAETFPSRPLRFIVPLGPGSGSDTITRLVARLAAPQLGQPVYVENKPGADSLLAVQALLSAPADGYSVMMLSPSSLVINPLIADGLPYDPVRDLRPVAGMIRVVAVLVTGSGSRLHSVADMIAAARQAPGSVSMASYSAHYRLGALQMQQQAKVAFNHVPYKSAAPVQTDLAGGTVDVALMDIGGALPLIASGKLRALAVTGKARHAQLPAVPTVSESGLPDYELYGWISLGVAARTPEPVVQALEAAMLKVMKQPEFSNYVTQNAGAEVFAVPGRDISALVAAETERYRPFARQLQATQR</sequence>
<organism evidence="3">
    <name type="scientific">Cupriavidus necator</name>
    <name type="common">Alcaligenes eutrophus</name>
    <name type="synonym">Ralstonia eutropha</name>
    <dbReference type="NCBI Taxonomy" id="106590"/>
    <lineage>
        <taxon>Bacteria</taxon>
        <taxon>Pseudomonadati</taxon>
        <taxon>Pseudomonadota</taxon>
        <taxon>Betaproteobacteria</taxon>
        <taxon>Burkholderiales</taxon>
        <taxon>Burkholderiaceae</taxon>
        <taxon>Cupriavidus</taxon>
    </lineage>
</organism>
<evidence type="ECO:0000313" key="3">
    <source>
        <dbReference type="EMBL" id="SCU96038.1"/>
    </source>
</evidence>
<feature type="chain" id="PRO_5012634097" evidence="2">
    <location>
        <begin position="30"/>
        <end position="328"/>
    </location>
</feature>
<dbReference type="Pfam" id="PF03401">
    <property type="entry name" value="TctC"/>
    <property type="match status" value="1"/>
</dbReference>
<comment type="similarity">
    <text evidence="1">Belongs to the UPF0065 (bug) family.</text>
</comment>
<evidence type="ECO:0000256" key="1">
    <source>
        <dbReference type="ARBA" id="ARBA00006987"/>
    </source>
</evidence>
<keyword evidence="2" id="KW-0732">Signal</keyword>
<dbReference type="PANTHER" id="PTHR42928">
    <property type="entry name" value="TRICARBOXYLATE-BINDING PROTEIN"/>
    <property type="match status" value="1"/>
</dbReference>
<dbReference type="RefSeq" id="WP_340529757.1">
    <property type="nucleotide sequence ID" value="NZ_FMSH01000486.1"/>
</dbReference>
<feature type="signal peptide" evidence="2">
    <location>
        <begin position="1"/>
        <end position="29"/>
    </location>
</feature>
<evidence type="ECO:0000256" key="2">
    <source>
        <dbReference type="SAM" id="SignalP"/>
    </source>
</evidence>
<dbReference type="InterPro" id="IPR042100">
    <property type="entry name" value="Bug_dom1"/>
</dbReference>
<dbReference type="EMBL" id="FMSH01000486">
    <property type="protein sequence ID" value="SCU96038.1"/>
    <property type="molecule type" value="Genomic_DNA"/>
</dbReference>
<dbReference type="Gene3D" id="3.40.190.150">
    <property type="entry name" value="Bordetella uptake gene, domain 1"/>
    <property type="match status" value="1"/>
</dbReference>
<protein>
    <submittedName>
        <fullName evidence="3">Extra-cytoplasmic solute receptor family protein 129</fullName>
    </submittedName>
</protein>
<dbReference type="AlphaFoldDB" id="A0A1K0IPP7"/>
<accession>A0A1K0IPP7</accession>
<dbReference type="InterPro" id="IPR005064">
    <property type="entry name" value="BUG"/>
</dbReference>
<keyword evidence="3" id="KW-0675">Receptor</keyword>
<gene>
    <name evidence="3" type="ORF">CNECB9_5360024</name>
</gene>
<dbReference type="SUPFAM" id="SSF53850">
    <property type="entry name" value="Periplasmic binding protein-like II"/>
    <property type="match status" value="1"/>
</dbReference>
<reference evidence="3" key="1">
    <citation type="submission" date="2016-09" db="EMBL/GenBank/DDBJ databases">
        <authorList>
            <person name="Capua I."/>
            <person name="De Benedictis P."/>
            <person name="Joannis T."/>
            <person name="Lombin L.H."/>
            <person name="Cattoli G."/>
        </authorList>
    </citation>
    <scope>NUCLEOTIDE SEQUENCE</scope>
    <source>
        <strain evidence="3">B9</strain>
    </source>
</reference>
<dbReference type="PIRSF" id="PIRSF017082">
    <property type="entry name" value="YflP"/>
    <property type="match status" value="1"/>
</dbReference>
<proteinExistence type="inferred from homology"/>
<dbReference type="PANTHER" id="PTHR42928:SF5">
    <property type="entry name" value="BLR1237 PROTEIN"/>
    <property type="match status" value="1"/>
</dbReference>
<name>A0A1K0IPP7_CUPNE</name>